<dbReference type="STRING" id="279824.SAMN03080617_00655"/>
<feature type="domain" description="Molybdopterin cofactor biosynthesis C (MoaC)" evidence="5">
    <location>
        <begin position="1"/>
        <end position="77"/>
    </location>
</feature>
<keyword evidence="4" id="KW-0472">Membrane</keyword>
<name>A0A1G5VRC1_9BACT</name>
<dbReference type="InterPro" id="IPR002820">
    <property type="entry name" value="Mopterin_CF_biosynth-C_dom"/>
</dbReference>
<dbReference type="AlphaFoldDB" id="A0A1G5VRC1"/>
<evidence type="ECO:0000256" key="3">
    <source>
        <dbReference type="ARBA" id="ARBA00055087"/>
    </source>
</evidence>
<keyword evidence="7" id="KW-1185">Reference proteome</keyword>
<dbReference type="Gene3D" id="3.30.70.640">
    <property type="entry name" value="Molybdopterin cofactor biosynthesis C (MoaC) domain"/>
    <property type="match status" value="1"/>
</dbReference>
<dbReference type="UniPathway" id="UPA00344"/>
<keyword evidence="2" id="KW-0501">Molybdenum cofactor biosynthesis</keyword>
<proteinExistence type="predicted"/>
<organism evidence="6 7">
    <name type="scientific">Algoriphagus alkaliphilus</name>
    <dbReference type="NCBI Taxonomy" id="279824"/>
    <lineage>
        <taxon>Bacteria</taxon>
        <taxon>Pseudomonadati</taxon>
        <taxon>Bacteroidota</taxon>
        <taxon>Cytophagia</taxon>
        <taxon>Cytophagales</taxon>
        <taxon>Cyclobacteriaceae</taxon>
        <taxon>Algoriphagus</taxon>
    </lineage>
</organism>
<comment type="function">
    <text evidence="3">Catalyzes the conversion of (8S)-3',8-cyclo-7,8-dihydroguanosine 5'-triphosphate to cyclic pyranopterin monophosphate (cPMP).</text>
</comment>
<protein>
    <submittedName>
        <fullName evidence="6">Molybdenum cofactor biosynthesis protein MoaC</fullName>
    </submittedName>
</protein>
<dbReference type="Pfam" id="PF01967">
    <property type="entry name" value="MoaC"/>
    <property type="match status" value="1"/>
</dbReference>
<feature type="transmembrane region" description="Helical" evidence="4">
    <location>
        <begin position="93"/>
        <end position="111"/>
    </location>
</feature>
<dbReference type="OrthoDB" id="9794429at2"/>
<reference evidence="7" key="1">
    <citation type="submission" date="2016-10" db="EMBL/GenBank/DDBJ databases">
        <authorList>
            <person name="Varghese N."/>
            <person name="Submissions S."/>
        </authorList>
    </citation>
    <scope>NUCLEOTIDE SEQUENCE [LARGE SCALE GENOMIC DNA]</scope>
    <source>
        <strain evidence="7">DSM 22703</strain>
    </source>
</reference>
<evidence type="ECO:0000313" key="7">
    <source>
        <dbReference type="Proteomes" id="UP000198756"/>
    </source>
</evidence>
<comment type="pathway">
    <text evidence="1">Cofactor biosynthesis; molybdopterin biosynthesis.</text>
</comment>
<keyword evidence="4" id="KW-1133">Transmembrane helix</keyword>
<keyword evidence="4" id="KW-0812">Transmembrane</keyword>
<dbReference type="SUPFAM" id="SSF55040">
    <property type="entry name" value="Molybdenum cofactor biosynthesis protein C, MoaC"/>
    <property type="match status" value="1"/>
</dbReference>
<evidence type="ECO:0000313" key="6">
    <source>
        <dbReference type="EMBL" id="SDA48440.1"/>
    </source>
</evidence>
<evidence type="ECO:0000259" key="5">
    <source>
        <dbReference type="Pfam" id="PF01967"/>
    </source>
</evidence>
<evidence type="ECO:0000256" key="4">
    <source>
        <dbReference type="SAM" id="Phobius"/>
    </source>
</evidence>
<dbReference type="InterPro" id="IPR036522">
    <property type="entry name" value="MoaC_sf"/>
</dbReference>
<sequence length="112" mass="12165">MVNIRHKSTTLRKSIGQAIVKVSLPETIQAIQNRTVPKGDVLECARVAGLFASKRTADMIPDCHPLPVKFTGVSFEIGALGIYLGTSCLNLNVLKYILTVMLLFAAIKLIVV</sequence>
<dbReference type="GO" id="GO:0006777">
    <property type="term" value="P:Mo-molybdopterin cofactor biosynthetic process"/>
    <property type="evidence" value="ECO:0007669"/>
    <property type="project" value="UniProtKB-KW"/>
</dbReference>
<accession>A0A1G5VRC1</accession>
<evidence type="ECO:0000256" key="2">
    <source>
        <dbReference type="ARBA" id="ARBA00023150"/>
    </source>
</evidence>
<evidence type="ECO:0000256" key="1">
    <source>
        <dbReference type="ARBA" id="ARBA00005046"/>
    </source>
</evidence>
<dbReference type="RefSeq" id="WP_092728511.1">
    <property type="nucleotide sequence ID" value="NZ_FMXE01000004.1"/>
</dbReference>
<dbReference type="EMBL" id="FMXE01000004">
    <property type="protein sequence ID" value="SDA48440.1"/>
    <property type="molecule type" value="Genomic_DNA"/>
</dbReference>
<gene>
    <name evidence="6" type="ORF">SAMN03080617_00655</name>
</gene>
<dbReference type="Proteomes" id="UP000198756">
    <property type="component" value="Unassembled WGS sequence"/>
</dbReference>